<dbReference type="GO" id="GO:0005886">
    <property type="term" value="C:plasma membrane"/>
    <property type="evidence" value="ECO:0007669"/>
    <property type="project" value="UniProtKB-SubCell"/>
</dbReference>
<keyword evidence="7" id="KW-0547">Nucleotide-binding</keyword>
<accession>A0A075LMQ7</accession>
<dbReference type="SMART" id="SM00304">
    <property type="entry name" value="HAMP"/>
    <property type="match status" value="1"/>
</dbReference>
<dbReference type="GO" id="GO:0000155">
    <property type="term" value="F:phosphorelay sensor kinase activity"/>
    <property type="evidence" value="ECO:0007669"/>
    <property type="project" value="InterPro"/>
</dbReference>
<comment type="catalytic activity">
    <reaction evidence="1">
        <text>ATP + protein L-histidine = ADP + protein N-phospho-L-histidine.</text>
        <dbReference type="EC" id="2.7.13.3"/>
    </reaction>
</comment>
<gene>
    <name evidence="16" type="ORF">GZ22_02820</name>
</gene>
<dbReference type="EMBL" id="CP008876">
    <property type="protein sequence ID" value="AIF65683.1"/>
    <property type="molecule type" value="Genomic_DNA"/>
</dbReference>
<dbReference type="Pfam" id="PF00512">
    <property type="entry name" value="HisKA"/>
    <property type="match status" value="1"/>
</dbReference>
<dbReference type="PANTHER" id="PTHR45453:SF3">
    <property type="entry name" value="HISTIDINE KINASE"/>
    <property type="match status" value="1"/>
</dbReference>
<dbReference type="InterPro" id="IPR003594">
    <property type="entry name" value="HATPase_dom"/>
</dbReference>
<evidence type="ECO:0000256" key="10">
    <source>
        <dbReference type="ARBA" id="ARBA00023012"/>
    </source>
</evidence>
<dbReference type="EC" id="2.7.13.3" evidence="3"/>
<keyword evidence="6" id="KW-0808">Transferase</keyword>
<dbReference type="Gene3D" id="6.10.340.10">
    <property type="match status" value="1"/>
</dbReference>
<dbReference type="OrthoDB" id="9762826at2"/>
<keyword evidence="5" id="KW-0597">Phosphoprotein</keyword>
<dbReference type="PANTHER" id="PTHR45453">
    <property type="entry name" value="PHOSPHATE REGULON SENSOR PROTEIN PHOR"/>
    <property type="match status" value="1"/>
</dbReference>
<evidence type="ECO:0000256" key="7">
    <source>
        <dbReference type="ARBA" id="ARBA00022741"/>
    </source>
</evidence>
<dbReference type="Pfam" id="PF02518">
    <property type="entry name" value="HATPase_c"/>
    <property type="match status" value="1"/>
</dbReference>
<dbReference type="RefSeq" id="WP_038558447.1">
    <property type="nucleotide sequence ID" value="NZ_CP008876.1"/>
</dbReference>
<evidence type="ECO:0000256" key="4">
    <source>
        <dbReference type="ARBA" id="ARBA00022475"/>
    </source>
</evidence>
<dbReference type="InterPro" id="IPR036097">
    <property type="entry name" value="HisK_dim/P_sf"/>
</dbReference>
<keyword evidence="9" id="KW-0067">ATP-binding</keyword>
<dbReference type="Pfam" id="PF00672">
    <property type="entry name" value="HAMP"/>
    <property type="match status" value="1"/>
</dbReference>
<evidence type="ECO:0000256" key="11">
    <source>
        <dbReference type="ARBA" id="ARBA00023136"/>
    </source>
</evidence>
<dbReference type="PROSITE" id="PS50885">
    <property type="entry name" value="HAMP"/>
    <property type="match status" value="1"/>
</dbReference>
<dbReference type="KEGG" id="tap:GZ22_02820"/>
<dbReference type="Gene3D" id="3.30.565.10">
    <property type="entry name" value="Histidine kinase-like ATPase, C-terminal domain"/>
    <property type="match status" value="1"/>
</dbReference>
<dbReference type="InterPro" id="IPR003660">
    <property type="entry name" value="HAMP_dom"/>
</dbReference>
<reference evidence="16 17" key="1">
    <citation type="submission" date="2014-07" db="EMBL/GenBank/DDBJ databases">
        <title>Complete genome sequence of a moderately halophilic bacterium Terribacillus aidingensis MP602, isolated from Cryptomeria fortunei in Tianmu mountain in China.</title>
        <authorList>
            <person name="Wang Y."/>
            <person name="Lu P."/>
            <person name="Zhang L."/>
        </authorList>
    </citation>
    <scope>NUCLEOTIDE SEQUENCE [LARGE SCALE GENOMIC DNA]</scope>
    <source>
        <strain evidence="16 17">MP602</strain>
    </source>
</reference>
<evidence type="ECO:0000259" key="14">
    <source>
        <dbReference type="PROSITE" id="PS50109"/>
    </source>
</evidence>
<evidence type="ECO:0000256" key="1">
    <source>
        <dbReference type="ARBA" id="ARBA00000085"/>
    </source>
</evidence>
<keyword evidence="13" id="KW-1133">Transmembrane helix</keyword>
<keyword evidence="10" id="KW-0902">Two-component regulatory system</keyword>
<evidence type="ECO:0000256" key="9">
    <source>
        <dbReference type="ARBA" id="ARBA00022840"/>
    </source>
</evidence>
<evidence type="ECO:0000256" key="6">
    <source>
        <dbReference type="ARBA" id="ARBA00022679"/>
    </source>
</evidence>
<evidence type="ECO:0000256" key="3">
    <source>
        <dbReference type="ARBA" id="ARBA00012438"/>
    </source>
</evidence>
<feature type="coiled-coil region" evidence="12">
    <location>
        <begin position="330"/>
        <end position="363"/>
    </location>
</feature>
<comment type="subcellular location">
    <subcellularLocation>
        <location evidence="2">Cell membrane</location>
        <topology evidence="2">Multi-pass membrane protein</topology>
    </subcellularLocation>
</comment>
<name>A0A075LMQ7_9BACI</name>
<evidence type="ECO:0000313" key="16">
    <source>
        <dbReference type="EMBL" id="AIF65683.1"/>
    </source>
</evidence>
<keyword evidence="4" id="KW-1003">Cell membrane</keyword>
<dbReference type="InterPro" id="IPR050351">
    <property type="entry name" value="BphY/WalK/GraS-like"/>
</dbReference>
<dbReference type="SUPFAM" id="SSF158472">
    <property type="entry name" value="HAMP domain-like"/>
    <property type="match status" value="1"/>
</dbReference>
<dbReference type="SMART" id="SM00387">
    <property type="entry name" value="HATPase_c"/>
    <property type="match status" value="1"/>
</dbReference>
<protein>
    <recommendedName>
        <fullName evidence="3">histidine kinase</fullName>
        <ecNumber evidence="3">2.7.13.3</ecNumber>
    </recommendedName>
</protein>
<keyword evidence="8 16" id="KW-0418">Kinase</keyword>
<evidence type="ECO:0000313" key="17">
    <source>
        <dbReference type="Proteomes" id="UP000027980"/>
    </source>
</evidence>
<dbReference type="SMART" id="SM00388">
    <property type="entry name" value="HisKA"/>
    <property type="match status" value="1"/>
</dbReference>
<keyword evidence="11 13" id="KW-0472">Membrane</keyword>
<dbReference type="PROSITE" id="PS50109">
    <property type="entry name" value="HIS_KIN"/>
    <property type="match status" value="1"/>
</dbReference>
<dbReference type="InterPro" id="IPR036890">
    <property type="entry name" value="HATPase_C_sf"/>
</dbReference>
<evidence type="ECO:0000259" key="15">
    <source>
        <dbReference type="PROSITE" id="PS50885"/>
    </source>
</evidence>
<dbReference type="GO" id="GO:0016036">
    <property type="term" value="P:cellular response to phosphate starvation"/>
    <property type="evidence" value="ECO:0007669"/>
    <property type="project" value="TreeGrafter"/>
</dbReference>
<dbReference type="CDD" id="cd06225">
    <property type="entry name" value="HAMP"/>
    <property type="match status" value="1"/>
</dbReference>
<dbReference type="GeneID" id="34222109"/>
<dbReference type="InterPro" id="IPR003661">
    <property type="entry name" value="HisK_dim/P_dom"/>
</dbReference>
<organism evidence="16 17">
    <name type="scientific">Terribacillus saccharophilus</name>
    <dbReference type="NCBI Taxonomy" id="361277"/>
    <lineage>
        <taxon>Bacteria</taxon>
        <taxon>Bacillati</taxon>
        <taxon>Bacillota</taxon>
        <taxon>Bacilli</taxon>
        <taxon>Bacillales</taxon>
        <taxon>Bacillaceae</taxon>
        <taxon>Terribacillus</taxon>
    </lineage>
</organism>
<keyword evidence="12" id="KW-0175">Coiled coil</keyword>
<evidence type="ECO:0000256" key="13">
    <source>
        <dbReference type="SAM" id="Phobius"/>
    </source>
</evidence>
<dbReference type="FunFam" id="1.10.287.130:FF:000001">
    <property type="entry name" value="Two-component sensor histidine kinase"/>
    <property type="match status" value="1"/>
</dbReference>
<keyword evidence="13" id="KW-0812">Transmembrane</keyword>
<feature type="domain" description="Histidine kinase" evidence="14">
    <location>
        <begin position="367"/>
        <end position="581"/>
    </location>
</feature>
<evidence type="ECO:0000256" key="2">
    <source>
        <dbReference type="ARBA" id="ARBA00004651"/>
    </source>
</evidence>
<dbReference type="SUPFAM" id="SSF47384">
    <property type="entry name" value="Homodimeric domain of signal transducing histidine kinase"/>
    <property type="match status" value="1"/>
</dbReference>
<dbReference type="InterPro" id="IPR005467">
    <property type="entry name" value="His_kinase_dom"/>
</dbReference>
<dbReference type="Gene3D" id="1.10.287.130">
    <property type="match status" value="1"/>
</dbReference>
<dbReference type="HOGENOM" id="CLU_000445_89_6_9"/>
<feature type="domain" description="HAMP" evidence="15">
    <location>
        <begin position="286"/>
        <end position="338"/>
    </location>
</feature>
<evidence type="ECO:0000256" key="5">
    <source>
        <dbReference type="ARBA" id="ARBA00022553"/>
    </source>
</evidence>
<evidence type="ECO:0000256" key="12">
    <source>
        <dbReference type="SAM" id="Coils"/>
    </source>
</evidence>
<feature type="transmembrane region" description="Helical" evidence="13">
    <location>
        <begin position="265"/>
        <end position="284"/>
    </location>
</feature>
<dbReference type="GO" id="GO:0004721">
    <property type="term" value="F:phosphoprotein phosphatase activity"/>
    <property type="evidence" value="ECO:0007669"/>
    <property type="project" value="TreeGrafter"/>
</dbReference>
<dbReference type="AlphaFoldDB" id="A0A075LMQ7"/>
<dbReference type="Proteomes" id="UP000027980">
    <property type="component" value="Chromosome"/>
</dbReference>
<evidence type="ECO:0000256" key="8">
    <source>
        <dbReference type="ARBA" id="ARBA00022777"/>
    </source>
</evidence>
<dbReference type="CDD" id="cd00082">
    <property type="entry name" value="HisKA"/>
    <property type="match status" value="1"/>
</dbReference>
<feature type="transmembrane region" description="Helical" evidence="13">
    <location>
        <begin position="12"/>
        <end position="33"/>
    </location>
</feature>
<proteinExistence type="predicted"/>
<sequence length="581" mass="66651">MRKRGITIKLFAVTALFFLAFYAMIMIFQLVFFDSFYQQYKTKEAAEHLNSLAQGYEENSWNAEELTKHTLSYMQETKSPLTIVDAEGYQLVQDPFHIMLETEDGDVLEVALSLFVTDYGNYLNALNIRKGDTLEINGESDLSVTSVIYPSVITKDEESVGEHLEENEITIQGKVKSVSLPQAGMSNRGLGLLYDALLEWFPLEEDLLKQLNNGESLQLNWVEPWTGKHNLVLIEPIKKDGEMQYMFSVTSLQETKDTNEALRVFYLYIGIAGIFLILLLSLFYSRLVSSPLIKLNEMAKKMVHLDFSSVKPIKQKDELGSLSNNMLIMAQNLDIALEDLKRANEKLKQDMEKRKQMEKAQREFFEHASHELKTPLSIVKSFAEGLQDGISPDKHDHYINVIIEESDKMQVLIGDMLDLAKLENGAIKLRKSSFMLSEMIEDLSDKMYCMAKEKQVSIEVMPRNEMPITADYEWMERVMRNLLVNAVRHSEADSVITIRIETDLDTARSVFMIDNKGNQIPEEQLDKIWNRFYRTETSRSRMTGGTGLGLAIVQQILDLHDFSYGVENTSEGVRFIVKFYK</sequence>
<dbReference type="SUPFAM" id="SSF55874">
    <property type="entry name" value="ATPase domain of HSP90 chaperone/DNA topoisomerase II/histidine kinase"/>
    <property type="match status" value="1"/>
</dbReference>
<dbReference type="GO" id="GO:0005524">
    <property type="term" value="F:ATP binding"/>
    <property type="evidence" value="ECO:0007669"/>
    <property type="project" value="UniProtKB-KW"/>
</dbReference>